<dbReference type="RefSeq" id="WP_263544499.1">
    <property type="nucleotide sequence ID" value="NZ_JAOVZO020000001.1"/>
</dbReference>
<feature type="domain" description="GST C-terminal" evidence="3">
    <location>
        <begin position="94"/>
        <end position="222"/>
    </location>
</feature>
<dbReference type="GO" id="GO:0005737">
    <property type="term" value="C:cytoplasm"/>
    <property type="evidence" value="ECO:0007669"/>
    <property type="project" value="InterPro"/>
</dbReference>
<dbReference type="FunFam" id="3.40.30.10:FF:000293">
    <property type="entry name" value="Maleylacetoacetate isomerase MaiA"/>
    <property type="match status" value="1"/>
</dbReference>
<dbReference type="PROSITE" id="PS50405">
    <property type="entry name" value="GST_CTER"/>
    <property type="match status" value="1"/>
</dbReference>
<dbReference type="GO" id="GO:0006749">
    <property type="term" value="P:glutathione metabolic process"/>
    <property type="evidence" value="ECO:0007669"/>
    <property type="project" value="TreeGrafter"/>
</dbReference>
<dbReference type="InterPro" id="IPR005955">
    <property type="entry name" value="GST_Zeta"/>
</dbReference>
<dbReference type="InterPro" id="IPR034330">
    <property type="entry name" value="GST_Zeta_C"/>
</dbReference>
<accession>A0A9X4BG60</accession>
<proteinExistence type="inferred from homology"/>
<dbReference type="Gene3D" id="3.40.30.10">
    <property type="entry name" value="Glutaredoxin"/>
    <property type="match status" value="1"/>
</dbReference>
<evidence type="ECO:0000259" key="3">
    <source>
        <dbReference type="PROSITE" id="PS50405"/>
    </source>
</evidence>
<dbReference type="GO" id="GO:0016034">
    <property type="term" value="F:maleylacetoacetate isomerase activity"/>
    <property type="evidence" value="ECO:0007669"/>
    <property type="project" value="UniProtKB-EC"/>
</dbReference>
<dbReference type="InterPro" id="IPR036282">
    <property type="entry name" value="Glutathione-S-Trfase_C_sf"/>
</dbReference>
<dbReference type="NCBIfam" id="TIGR01262">
    <property type="entry name" value="maiA"/>
    <property type="match status" value="1"/>
</dbReference>
<dbReference type="InterPro" id="IPR010987">
    <property type="entry name" value="Glutathione-S-Trfase_C-like"/>
</dbReference>
<dbReference type="PANTHER" id="PTHR42673:SF21">
    <property type="entry name" value="GLUTATHIONE S-TRANSFERASE YFCF"/>
    <property type="match status" value="1"/>
</dbReference>
<dbReference type="Proteomes" id="UP001139971">
    <property type="component" value="Unassembled WGS sequence"/>
</dbReference>
<comment type="caution">
    <text evidence="4">The sequence shown here is derived from an EMBL/GenBank/DDBJ whole genome shotgun (WGS) entry which is preliminary data.</text>
</comment>
<gene>
    <name evidence="4" type="primary">maiA</name>
    <name evidence="4" type="ORF">OD750_000815</name>
</gene>
<dbReference type="AlphaFoldDB" id="A0A9X4BG60"/>
<organism evidence="4 5">
    <name type="scientific">Tahibacter soli</name>
    <dbReference type="NCBI Taxonomy" id="2983605"/>
    <lineage>
        <taxon>Bacteria</taxon>
        <taxon>Pseudomonadati</taxon>
        <taxon>Pseudomonadota</taxon>
        <taxon>Gammaproteobacteria</taxon>
        <taxon>Lysobacterales</taxon>
        <taxon>Rhodanobacteraceae</taxon>
        <taxon>Tahibacter</taxon>
    </lineage>
</organism>
<dbReference type="InterPro" id="IPR004045">
    <property type="entry name" value="Glutathione_S-Trfase_N"/>
</dbReference>
<dbReference type="EC" id="5.2.1.2" evidence="4"/>
<dbReference type="InterPro" id="IPR036249">
    <property type="entry name" value="Thioredoxin-like_sf"/>
</dbReference>
<comment type="similarity">
    <text evidence="1">Belongs to the GST superfamily. Zeta family.</text>
</comment>
<dbReference type="InterPro" id="IPR034333">
    <property type="entry name" value="GST_Zeta_N"/>
</dbReference>
<dbReference type="Pfam" id="PF13417">
    <property type="entry name" value="GST_N_3"/>
    <property type="match status" value="1"/>
</dbReference>
<sequence>MSAEGGLRLYGYWRSSAAYRVRIALNLKGLPYETVPVHLVNNGGEQHAEAYRRLNPQELIPVLQDGGRIVRQSMAIVEYLDEAYEGHCKLLPTPARDRARVRALAQIVACDVHPLNNLRVLQYLEREFNVPPVERERWSRHWIVEGFRAFEELLAENPSTGQFCEGDDPSLADVCLIPQVYNARRWDVDLSPFPTIQRIDEHCRKLPAFADARPEAQPDAPPV</sequence>
<dbReference type="SFLD" id="SFLDS00019">
    <property type="entry name" value="Glutathione_Transferase_(cytos"/>
    <property type="match status" value="1"/>
</dbReference>
<dbReference type="CDD" id="cd03191">
    <property type="entry name" value="GST_C_Zeta"/>
    <property type="match status" value="1"/>
</dbReference>
<evidence type="ECO:0000259" key="2">
    <source>
        <dbReference type="PROSITE" id="PS50404"/>
    </source>
</evidence>
<dbReference type="PROSITE" id="PS50404">
    <property type="entry name" value="GST_NTER"/>
    <property type="match status" value="1"/>
</dbReference>
<dbReference type="SUPFAM" id="SSF52833">
    <property type="entry name" value="Thioredoxin-like"/>
    <property type="match status" value="1"/>
</dbReference>
<name>A0A9X4BG60_9GAMM</name>
<dbReference type="CDD" id="cd03042">
    <property type="entry name" value="GST_N_Zeta"/>
    <property type="match status" value="1"/>
</dbReference>
<dbReference type="EMBL" id="JAOVZO020000001">
    <property type="protein sequence ID" value="MDC8011081.1"/>
    <property type="molecule type" value="Genomic_DNA"/>
</dbReference>
<keyword evidence="5" id="KW-1185">Reference proteome</keyword>
<evidence type="ECO:0000313" key="5">
    <source>
        <dbReference type="Proteomes" id="UP001139971"/>
    </source>
</evidence>
<dbReference type="PANTHER" id="PTHR42673">
    <property type="entry name" value="MALEYLACETOACETATE ISOMERASE"/>
    <property type="match status" value="1"/>
</dbReference>
<dbReference type="GO" id="GO:0006559">
    <property type="term" value="P:L-phenylalanine catabolic process"/>
    <property type="evidence" value="ECO:0007669"/>
    <property type="project" value="TreeGrafter"/>
</dbReference>
<dbReference type="GO" id="GO:0004364">
    <property type="term" value="F:glutathione transferase activity"/>
    <property type="evidence" value="ECO:0007669"/>
    <property type="project" value="TreeGrafter"/>
</dbReference>
<reference evidence="4" key="1">
    <citation type="submission" date="2023-02" db="EMBL/GenBank/DDBJ databases">
        <title>Tahibacter soli sp. nov. isolated from soil.</title>
        <authorList>
            <person name="Baek J.H."/>
            <person name="Lee J.K."/>
            <person name="Choi D.G."/>
            <person name="Jeon C.O."/>
        </authorList>
    </citation>
    <scope>NUCLEOTIDE SEQUENCE</scope>
    <source>
        <strain evidence="4">BL</strain>
    </source>
</reference>
<evidence type="ECO:0000256" key="1">
    <source>
        <dbReference type="ARBA" id="ARBA00010007"/>
    </source>
</evidence>
<keyword evidence="4" id="KW-0413">Isomerase</keyword>
<feature type="domain" description="GST N-terminal" evidence="2">
    <location>
        <begin position="5"/>
        <end position="88"/>
    </location>
</feature>
<dbReference type="Gene3D" id="1.20.1050.10">
    <property type="match status" value="1"/>
</dbReference>
<dbReference type="SUPFAM" id="SSF47616">
    <property type="entry name" value="GST C-terminal domain-like"/>
    <property type="match status" value="1"/>
</dbReference>
<dbReference type="InterPro" id="IPR040079">
    <property type="entry name" value="Glutathione_S-Trfase"/>
</dbReference>
<dbReference type="SFLD" id="SFLDG00358">
    <property type="entry name" value="Main_(cytGST)"/>
    <property type="match status" value="1"/>
</dbReference>
<evidence type="ECO:0000313" key="4">
    <source>
        <dbReference type="EMBL" id="MDC8011081.1"/>
    </source>
</evidence>
<dbReference type="FunFam" id="1.20.1050.10:FF:000017">
    <property type="entry name" value="Maleylacetoacetate isomerase"/>
    <property type="match status" value="1"/>
</dbReference>
<protein>
    <submittedName>
        <fullName evidence="4">Maleylacetoacetate isomerase</fullName>
        <ecNumber evidence="4">5.2.1.2</ecNumber>
    </submittedName>
</protein>